<dbReference type="PROSITE" id="PS51257">
    <property type="entry name" value="PROKAR_LIPOPROTEIN"/>
    <property type="match status" value="1"/>
</dbReference>
<evidence type="ECO:0000313" key="2">
    <source>
        <dbReference type="Proteomes" id="UP000254156"/>
    </source>
</evidence>
<gene>
    <name evidence="1" type="ORF">NCTC11632_00661</name>
</gene>
<dbReference type="Proteomes" id="UP000254156">
    <property type="component" value="Unassembled WGS sequence"/>
</dbReference>
<dbReference type="EMBL" id="UGTF01000002">
    <property type="protein sequence ID" value="SUB88590.1"/>
    <property type="molecule type" value="Genomic_DNA"/>
</dbReference>
<sequence length="359" mass="40925">MPTINHRTGNTIKIILTCSAILLGLGSCSNGGGGGTFTRSTGKPGEVMLAINKKHLNDQTGKKIQNMLVEPAIGLPQNEASMRVSRVNLESFDSFLRYVRNVLLVDVDPERFTTTSLKYCYDEWSKGQIVIRINSVSPDSLNAYIDRNKEGIMNRFINHELFLFGEVLEKSYSGSADRNADSIFNHRINAPGDIVGWKFGKDFLWMSNSLPRKRHDLLIYTYPYTGQGSLGIDRMTEMRDSVLRENIQGAYEDSYPTTQREYSLYHRYVTMHDGTVRGELRGLWHMHGKARMGGPFVSQAYANKEEGKVYVVEGFVYNPNDDLLTLLRMMESMLYTFRPGTEKKFDPENILKCKYTRMN</sequence>
<dbReference type="InterPro" id="IPR032286">
    <property type="entry name" value="DUF4837"/>
</dbReference>
<protein>
    <recommendedName>
        <fullName evidence="3">Lipoprotein</fullName>
    </recommendedName>
</protein>
<organism evidence="1 2">
    <name type="scientific">Porphyromonas macacae</name>
    <dbReference type="NCBI Taxonomy" id="28115"/>
    <lineage>
        <taxon>Bacteria</taxon>
        <taxon>Pseudomonadati</taxon>
        <taxon>Bacteroidota</taxon>
        <taxon>Bacteroidia</taxon>
        <taxon>Bacteroidales</taxon>
        <taxon>Porphyromonadaceae</taxon>
        <taxon>Porphyromonas</taxon>
    </lineage>
</organism>
<evidence type="ECO:0000313" key="1">
    <source>
        <dbReference type="EMBL" id="SUB88590.1"/>
    </source>
</evidence>
<evidence type="ECO:0008006" key="3">
    <source>
        <dbReference type="Google" id="ProtNLM"/>
    </source>
</evidence>
<name>A0A379E825_9PORP</name>
<dbReference type="Pfam" id="PF16125">
    <property type="entry name" value="DUF4837"/>
    <property type="match status" value="1"/>
</dbReference>
<reference evidence="1 2" key="1">
    <citation type="submission" date="2018-06" db="EMBL/GenBank/DDBJ databases">
        <authorList>
            <consortium name="Pathogen Informatics"/>
            <person name="Doyle S."/>
        </authorList>
    </citation>
    <scope>NUCLEOTIDE SEQUENCE [LARGE SCALE GENOMIC DNA]</scope>
    <source>
        <strain evidence="1 2">NCTC11632</strain>
    </source>
</reference>
<dbReference type="RefSeq" id="WP_255314814.1">
    <property type="nucleotide sequence ID" value="NZ_UGTF01000002.1"/>
</dbReference>
<accession>A0A379E825</accession>
<dbReference type="AlphaFoldDB" id="A0A379E825"/>
<proteinExistence type="predicted"/>